<dbReference type="InterPro" id="IPR049149">
    <property type="entry name" value="TetR/AcrR_C"/>
</dbReference>
<dbReference type="AlphaFoldDB" id="A0A4S3B7V2"/>
<keyword evidence="5" id="KW-1185">Reference proteome</keyword>
<comment type="caution">
    <text evidence="4">The sequence shown here is derived from an EMBL/GenBank/DDBJ whole genome shotgun (WGS) entry which is preliminary data.</text>
</comment>
<proteinExistence type="predicted"/>
<dbReference type="InterPro" id="IPR001647">
    <property type="entry name" value="HTH_TetR"/>
</dbReference>
<feature type="domain" description="HTH tetR-type" evidence="3">
    <location>
        <begin position="9"/>
        <end position="69"/>
    </location>
</feature>
<evidence type="ECO:0000259" key="3">
    <source>
        <dbReference type="PROSITE" id="PS50977"/>
    </source>
</evidence>
<dbReference type="GO" id="GO:0003677">
    <property type="term" value="F:DNA binding"/>
    <property type="evidence" value="ECO:0007669"/>
    <property type="project" value="UniProtKB-UniRule"/>
</dbReference>
<sequence>MGRTVMKPGERKNQILDVAESLFRTEGYNKTTTSKIAKEAGVANGTLFYHFESKEKLADALVARKLHEDLDVFAVISNNPSLSGFQKLAWFFVFELDDQTNHLNRYHYMTSIENLVLQQKMFQQMVTMYTPIMTEWLVQAQNEGTIKIDNPSLTAEFFLTTFHHWVDGSLNQWTKQERISRIESIQPYFEKLFGVSTGTLALANLRQSLPANL</sequence>
<gene>
    <name evidence="4" type="ORF">ESZ54_02215</name>
</gene>
<dbReference type="OrthoDB" id="9814200at2"/>
<dbReference type="InterPro" id="IPR050624">
    <property type="entry name" value="HTH-type_Tx_Regulator"/>
</dbReference>
<dbReference type="SUPFAM" id="SSF46689">
    <property type="entry name" value="Homeodomain-like"/>
    <property type="match status" value="1"/>
</dbReference>
<evidence type="ECO:0000313" key="4">
    <source>
        <dbReference type="EMBL" id="THB62043.1"/>
    </source>
</evidence>
<dbReference type="PROSITE" id="PS01081">
    <property type="entry name" value="HTH_TETR_1"/>
    <property type="match status" value="1"/>
</dbReference>
<dbReference type="Pfam" id="PF00440">
    <property type="entry name" value="TetR_N"/>
    <property type="match status" value="1"/>
</dbReference>
<feature type="DNA-binding region" description="H-T-H motif" evidence="2">
    <location>
        <begin position="32"/>
        <end position="51"/>
    </location>
</feature>
<dbReference type="RefSeq" id="WP_136136042.1">
    <property type="nucleotide sequence ID" value="NZ_SDGV01000004.1"/>
</dbReference>
<dbReference type="PANTHER" id="PTHR43479:SF11">
    <property type="entry name" value="ACREF_ENVCD OPERON REPRESSOR-RELATED"/>
    <property type="match status" value="1"/>
</dbReference>
<dbReference type="PANTHER" id="PTHR43479">
    <property type="entry name" value="ACREF/ENVCD OPERON REPRESSOR-RELATED"/>
    <property type="match status" value="1"/>
</dbReference>
<reference evidence="4 5" key="1">
    <citation type="submission" date="2019-01" db="EMBL/GenBank/DDBJ databases">
        <title>Vagococcus silagei sp. nov. isolated from brewer's grain.</title>
        <authorList>
            <person name="Guu J.-R."/>
        </authorList>
    </citation>
    <scope>NUCLEOTIDE SEQUENCE [LARGE SCALE GENOMIC DNA]</scope>
    <source>
        <strain evidence="4 5">2B-2</strain>
    </source>
</reference>
<name>A0A4S3B7V2_9ENTE</name>
<keyword evidence="1 2" id="KW-0238">DNA-binding</keyword>
<dbReference type="EMBL" id="SDGV01000004">
    <property type="protein sequence ID" value="THB62043.1"/>
    <property type="molecule type" value="Genomic_DNA"/>
</dbReference>
<evidence type="ECO:0000256" key="2">
    <source>
        <dbReference type="PROSITE-ProRule" id="PRU00335"/>
    </source>
</evidence>
<evidence type="ECO:0000313" key="5">
    <source>
        <dbReference type="Proteomes" id="UP000310506"/>
    </source>
</evidence>
<dbReference type="PRINTS" id="PR00455">
    <property type="entry name" value="HTHTETR"/>
</dbReference>
<organism evidence="4 5">
    <name type="scientific">Vagococcus silagei</name>
    <dbReference type="NCBI Taxonomy" id="2508885"/>
    <lineage>
        <taxon>Bacteria</taxon>
        <taxon>Bacillati</taxon>
        <taxon>Bacillota</taxon>
        <taxon>Bacilli</taxon>
        <taxon>Lactobacillales</taxon>
        <taxon>Enterococcaceae</taxon>
        <taxon>Vagococcus</taxon>
    </lineage>
</organism>
<dbReference type="Gene3D" id="1.10.357.10">
    <property type="entry name" value="Tetracycline Repressor, domain 2"/>
    <property type="match status" value="1"/>
</dbReference>
<dbReference type="InterPro" id="IPR023772">
    <property type="entry name" value="DNA-bd_HTH_TetR-type_CS"/>
</dbReference>
<accession>A0A4S3B7V2</accession>
<protein>
    <submittedName>
        <fullName evidence="4">TetR/AcrR family transcriptional regulator</fullName>
    </submittedName>
</protein>
<dbReference type="InterPro" id="IPR009057">
    <property type="entry name" value="Homeodomain-like_sf"/>
</dbReference>
<dbReference type="Proteomes" id="UP000310506">
    <property type="component" value="Unassembled WGS sequence"/>
</dbReference>
<dbReference type="Pfam" id="PF21303">
    <property type="entry name" value="TetR_C_39"/>
    <property type="match status" value="1"/>
</dbReference>
<evidence type="ECO:0000256" key="1">
    <source>
        <dbReference type="ARBA" id="ARBA00023125"/>
    </source>
</evidence>
<dbReference type="PROSITE" id="PS50977">
    <property type="entry name" value="HTH_TETR_2"/>
    <property type="match status" value="1"/>
</dbReference>